<accession>A0A139WZ17</accession>
<comment type="caution">
    <text evidence="1">The sequence shown here is derived from an EMBL/GenBank/DDBJ whole genome shotgun (WGS) entry which is preliminary data.</text>
</comment>
<name>A0A139WZ17_9CYAN</name>
<dbReference type="Proteomes" id="UP000076925">
    <property type="component" value="Unassembled WGS sequence"/>
</dbReference>
<dbReference type="STRING" id="128403.WA1_04025"/>
<reference evidence="1 2" key="1">
    <citation type="journal article" date="2013" name="Genome Biol. Evol.">
        <title>Genomes of Stigonematalean cyanobacteria (subsection V) and the evolution of oxygenic photosynthesis from prokaryotes to plastids.</title>
        <authorList>
            <person name="Dagan T."/>
            <person name="Roettger M."/>
            <person name="Stucken K."/>
            <person name="Landan G."/>
            <person name="Koch R."/>
            <person name="Major P."/>
            <person name="Gould S.B."/>
            <person name="Goremykin V.V."/>
            <person name="Rippka R."/>
            <person name="Tandeau de Marsac N."/>
            <person name="Gugger M."/>
            <person name="Lockhart P.J."/>
            <person name="Allen J.F."/>
            <person name="Brune I."/>
            <person name="Maus I."/>
            <person name="Puhler A."/>
            <person name="Martin W.F."/>
        </authorList>
    </citation>
    <scope>NUCLEOTIDE SEQUENCE [LARGE SCALE GENOMIC DNA]</scope>
    <source>
        <strain evidence="1 2">PCC 7110</strain>
    </source>
</reference>
<dbReference type="AlphaFoldDB" id="A0A139WZ17"/>
<organism evidence="1 2">
    <name type="scientific">Scytonema hofmannii PCC 7110</name>
    <dbReference type="NCBI Taxonomy" id="128403"/>
    <lineage>
        <taxon>Bacteria</taxon>
        <taxon>Bacillati</taxon>
        <taxon>Cyanobacteriota</taxon>
        <taxon>Cyanophyceae</taxon>
        <taxon>Nostocales</taxon>
        <taxon>Scytonemataceae</taxon>
        <taxon>Scytonema</taxon>
    </lineage>
</organism>
<protein>
    <recommendedName>
        <fullName evidence="3">SH3b domain-containing protein</fullName>
    </recommendedName>
</protein>
<evidence type="ECO:0000313" key="1">
    <source>
        <dbReference type="EMBL" id="KYC37695.1"/>
    </source>
</evidence>
<dbReference type="EMBL" id="ANNX02000045">
    <property type="protein sequence ID" value="KYC37695.1"/>
    <property type="molecule type" value="Genomic_DNA"/>
</dbReference>
<gene>
    <name evidence="1" type="ORF">WA1_04025</name>
</gene>
<keyword evidence="2" id="KW-1185">Reference proteome</keyword>
<sequence>MEYLAYSLLDSAYAEATEDAEYDLPEFQFQFRWNRQFKSTWLTLASLGTIGTLFAILGQVQPASAAYYGRGYQYYVNTNGGNLNVRSGPGYYYPVIGSVRNGAALASPVRARRGFVQLSTGNWVSSSWISTTPGYGTRPGYGVGGRYNRNCYCYGTGGRYHRRAHYGTGGRYHRRAYYGSGGRYGYQRVVYRPVYRTVYVYRPSRNGYYSRGNRRYNNGYYGTGNRRYYNSYYNGSSRYNNGY</sequence>
<proteinExistence type="predicted"/>
<evidence type="ECO:0000313" key="2">
    <source>
        <dbReference type="Proteomes" id="UP000076925"/>
    </source>
</evidence>
<dbReference type="RefSeq" id="WP_017743352.1">
    <property type="nucleotide sequence ID" value="NZ_KQ976354.1"/>
</dbReference>
<evidence type="ECO:0008006" key="3">
    <source>
        <dbReference type="Google" id="ProtNLM"/>
    </source>
</evidence>
<dbReference type="OrthoDB" id="511780at2"/>